<dbReference type="Proteomes" id="UP000283634">
    <property type="component" value="Unassembled WGS sequence"/>
</dbReference>
<evidence type="ECO:0000313" key="1">
    <source>
        <dbReference type="EMBL" id="RNF07371.1"/>
    </source>
</evidence>
<dbReference type="RefSeq" id="XP_029239794.1">
    <property type="nucleotide sequence ID" value="XM_029380315.1"/>
</dbReference>
<dbReference type="OrthoDB" id="252739at2759"/>
<comment type="caution">
    <text evidence="1">The sequence shown here is derived from an EMBL/GenBank/DDBJ whole genome shotgun (WGS) entry which is preliminary data.</text>
</comment>
<protein>
    <submittedName>
        <fullName evidence="1">Uncharacterized protein</fullName>
    </submittedName>
</protein>
<name>A0A422NPL4_TRYRA</name>
<sequence>MANWFHSIEDAASRRAFMREELRLRQRQQPYPQSQENRKGDGVLSTVSYMWDGLMTSLSLRTPQESDAARTRKAECEAIDAYVDSHHSLICDDVVYMAMTLYAVEQESRTRRLATVKASDASTPYVTLQRLAQCSLESLLPDVEVPTTFCFAPLATCCARDVASRPATEGSWNGLVGFPGNFSLLLRRLVADGMPGGRHDATGRRSSWEGPPIEGLLLKQASALVRVMAVVAALTQHTTNEGGSTAAATEPPPETVKFVLHPADLSFSQWRKLCFALHAMRRAEADNIAFTSPAAECRFQHLQTCTENVQEAASCTQLGRGQENGEVAGHCCLACCPSAECEVYLRLYVEAGLALLNRSRMDVLVCRSTNAEERRVLFMVLLVLRRAVTIFFSTREAPRDGDGADAQSSTQAHSSELREAHYARNRHLLLPRRQSRRKMEQDVLMRISAFAFGVRPLLSADELLH</sequence>
<reference evidence="1 2" key="1">
    <citation type="journal article" date="2018" name="BMC Genomics">
        <title>Genomic comparison of Trypanosoma conorhini and Trypanosoma rangeli to Trypanosoma cruzi strains of high and low virulence.</title>
        <authorList>
            <person name="Bradwell K.R."/>
            <person name="Koparde V.N."/>
            <person name="Matveyev A.V."/>
            <person name="Serrano M.G."/>
            <person name="Alves J.M."/>
            <person name="Parikh H."/>
            <person name="Huang B."/>
            <person name="Lee V."/>
            <person name="Espinosa-Alvarez O."/>
            <person name="Ortiz P.A."/>
            <person name="Costa-Martins A.G."/>
            <person name="Teixeira M.M."/>
            <person name="Buck G.A."/>
        </authorList>
    </citation>
    <scope>NUCLEOTIDE SEQUENCE [LARGE SCALE GENOMIC DNA]</scope>
    <source>
        <strain evidence="1 2">AM80</strain>
    </source>
</reference>
<dbReference type="VEuPathDB" id="TriTrypDB:TRSC58_04297"/>
<accession>A0A422NPL4</accession>
<keyword evidence="2" id="KW-1185">Reference proteome</keyword>
<evidence type="ECO:0000313" key="2">
    <source>
        <dbReference type="Proteomes" id="UP000283634"/>
    </source>
</evidence>
<organism evidence="1 2">
    <name type="scientific">Trypanosoma rangeli</name>
    <dbReference type="NCBI Taxonomy" id="5698"/>
    <lineage>
        <taxon>Eukaryota</taxon>
        <taxon>Discoba</taxon>
        <taxon>Euglenozoa</taxon>
        <taxon>Kinetoplastea</taxon>
        <taxon>Metakinetoplastina</taxon>
        <taxon>Trypanosomatida</taxon>
        <taxon>Trypanosomatidae</taxon>
        <taxon>Trypanosoma</taxon>
        <taxon>Herpetosoma</taxon>
    </lineage>
</organism>
<dbReference type="AlphaFoldDB" id="A0A422NPL4"/>
<dbReference type="GeneID" id="40327273"/>
<proteinExistence type="predicted"/>
<dbReference type="EMBL" id="MKGL01000088">
    <property type="protein sequence ID" value="RNF07371.1"/>
    <property type="molecule type" value="Genomic_DNA"/>
</dbReference>
<gene>
    <name evidence="1" type="ORF">TraAM80_03340</name>
</gene>